<dbReference type="PANTHER" id="PTHR47331">
    <property type="entry name" value="PHD-TYPE DOMAIN-CONTAINING PROTEIN"/>
    <property type="match status" value="1"/>
</dbReference>
<dbReference type="Pfam" id="PF05380">
    <property type="entry name" value="Peptidase_A17"/>
    <property type="match status" value="1"/>
</dbReference>
<dbReference type="InterPro" id="IPR008042">
    <property type="entry name" value="Retrotrans_Pao"/>
</dbReference>
<gene>
    <name evidence="1" type="ORF">EVAR_99552_1</name>
</gene>
<dbReference type="PANTHER" id="PTHR47331:SF1">
    <property type="entry name" value="GAG-LIKE PROTEIN"/>
    <property type="match status" value="1"/>
</dbReference>
<accession>A0A4C1YXF1</accession>
<evidence type="ECO:0000313" key="2">
    <source>
        <dbReference type="Proteomes" id="UP000299102"/>
    </source>
</evidence>
<dbReference type="Proteomes" id="UP000299102">
    <property type="component" value="Unassembled WGS sequence"/>
</dbReference>
<protein>
    <submittedName>
        <fullName evidence="1">Uncharacterized protein</fullName>
    </submittedName>
</protein>
<reference evidence="1 2" key="1">
    <citation type="journal article" date="2019" name="Commun. Biol.">
        <title>The bagworm genome reveals a unique fibroin gene that provides high tensile strength.</title>
        <authorList>
            <person name="Kono N."/>
            <person name="Nakamura H."/>
            <person name="Ohtoshi R."/>
            <person name="Tomita M."/>
            <person name="Numata K."/>
            <person name="Arakawa K."/>
        </authorList>
    </citation>
    <scope>NUCLEOTIDE SEQUENCE [LARGE SCALE GENOMIC DNA]</scope>
</reference>
<dbReference type="OrthoDB" id="8371041at2759"/>
<organism evidence="1 2">
    <name type="scientific">Eumeta variegata</name>
    <name type="common">Bagworm moth</name>
    <name type="synonym">Eumeta japonica</name>
    <dbReference type="NCBI Taxonomy" id="151549"/>
    <lineage>
        <taxon>Eukaryota</taxon>
        <taxon>Metazoa</taxon>
        <taxon>Ecdysozoa</taxon>
        <taxon>Arthropoda</taxon>
        <taxon>Hexapoda</taxon>
        <taxon>Insecta</taxon>
        <taxon>Pterygota</taxon>
        <taxon>Neoptera</taxon>
        <taxon>Endopterygota</taxon>
        <taxon>Lepidoptera</taxon>
        <taxon>Glossata</taxon>
        <taxon>Ditrysia</taxon>
        <taxon>Tineoidea</taxon>
        <taxon>Psychidae</taxon>
        <taxon>Oiketicinae</taxon>
        <taxon>Eumeta</taxon>
    </lineage>
</organism>
<dbReference type="EMBL" id="BGZK01001410">
    <property type="protein sequence ID" value="GBP79329.1"/>
    <property type="molecule type" value="Genomic_DNA"/>
</dbReference>
<comment type="caution">
    <text evidence="1">The sequence shown here is derived from an EMBL/GenBank/DDBJ whole genome shotgun (WGS) entry which is preliminary data.</text>
</comment>
<proteinExistence type="predicted"/>
<evidence type="ECO:0000313" key="1">
    <source>
        <dbReference type="EMBL" id="GBP79329.1"/>
    </source>
</evidence>
<name>A0A4C1YXF1_EUMVA</name>
<dbReference type="AlphaFoldDB" id="A0A4C1YXF1"/>
<keyword evidence="2" id="KW-1185">Reference proteome</keyword>
<sequence length="98" mass="11360">MDERDYEIVIDENTSMYITRPHRWGDTCVRRVSERSYAAAVYWRVKFSENENAVSLIVGKAHVVPLKIISISRLELQTALLDARLTSLIMNEIKFNVC</sequence>